<protein>
    <recommendedName>
        <fullName evidence="3">EGF-like domain-containing protein</fullName>
    </recommendedName>
</protein>
<evidence type="ECO:0000313" key="5">
    <source>
        <dbReference type="Proteomes" id="UP000014680"/>
    </source>
</evidence>
<dbReference type="KEGG" id="eiv:EIN_450560"/>
<accession>A0A0A1TXE8</accession>
<evidence type="ECO:0000256" key="2">
    <source>
        <dbReference type="SAM" id="SignalP"/>
    </source>
</evidence>
<evidence type="ECO:0000256" key="1">
    <source>
        <dbReference type="SAM" id="Phobius"/>
    </source>
</evidence>
<keyword evidence="1" id="KW-0812">Transmembrane</keyword>
<dbReference type="SUPFAM" id="SSF57184">
    <property type="entry name" value="Growth factor receptor domain"/>
    <property type="match status" value="3"/>
</dbReference>
<evidence type="ECO:0000313" key="4">
    <source>
        <dbReference type="EMBL" id="ELP85997.1"/>
    </source>
</evidence>
<feature type="domain" description="EGF-like" evidence="3">
    <location>
        <begin position="63"/>
        <end position="111"/>
    </location>
</feature>
<dbReference type="InterPro" id="IPR053215">
    <property type="entry name" value="TKL_Ser/Thr_kinase"/>
</dbReference>
<feature type="domain" description="EGF-like" evidence="3">
    <location>
        <begin position="317"/>
        <end position="350"/>
    </location>
</feature>
<dbReference type="GeneID" id="14884974"/>
<feature type="domain" description="EGF-like" evidence="3">
    <location>
        <begin position="236"/>
        <end position="268"/>
    </location>
</feature>
<dbReference type="PANTHER" id="PTHR45756:SF1">
    <property type="entry name" value="PROTEIN KINASE DOMAIN CONTAINING PROTEIN"/>
    <property type="match status" value="1"/>
</dbReference>
<feature type="domain" description="EGF-like" evidence="3">
    <location>
        <begin position="351"/>
        <end position="384"/>
    </location>
</feature>
<dbReference type="AlphaFoldDB" id="A0A0A1TXE8"/>
<keyword evidence="1" id="KW-1133">Transmembrane helix</keyword>
<feature type="domain" description="EGF-like" evidence="3">
    <location>
        <begin position="132"/>
        <end position="176"/>
    </location>
</feature>
<dbReference type="PANTHER" id="PTHR45756">
    <property type="entry name" value="PALMITOYLTRANSFERASE"/>
    <property type="match status" value="1"/>
</dbReference>
<name>A0A0A1TXE8_ENTIV</name>
<feature type="signal peptide" evidence="2">
    <location>
        <begin position="1"/>
        <end position="20"/>
    </location>
</feature>
<dbReference type="RefSeq" id="XP_004185343.1">
    <property type="nucleotide sequence ID" value="XM_004185295.1"/>
</dbReference>
<dbReference type="OrthoDB" id="4062651at2759"/>
<keyword evidence="5" id="KW-1185">Reference proteome</keyword>
<dbReference type="SMART" id="SM00261">
    <property type="entry name" value="FU"/>
    <property type="match status" value="4"/>
</dbReference>
<evidence type="ECO:0000259" key="3">
    <source>
        <dbReference type="SMART" id="SM00181"/>
    </source>
</evidence>
<dbReference type="InterPro" id="IPR000742">
    <property type="entry name" value="EGF"/>
</dbReference>
<keyword evidence="1" id="KW-0472">Membrane</keyword>
<dbReference type="InterPro" id="IPR006212">
    <property type="entry name" value="Furin_repeat"/>
</dbReference>
<dbReference type="VEuPathDB" id="AmoebaDB:EIN_450560"/>
<organism evidence="4 5">
    <name type="scientific">Entamoeba invadens IP1</name>
    <dbReference type="NCBI Taxonomy" id="370355"/>
    <lineage>
        <taxon>Eukaryota</taxon>
        <taxon>Amoebozoa</taxon>
        <taxon>Evosea</taxon>
        <taxon>Archamoebae</taxon>
        <taxon>Mastigamoebida</taxon>
        <taxon>Entamoebidae</taxon>
        <taxon>Entamoeba</taxon>
    </lineage>
</organism>
<dbReference type="Proteomes" id="UP000014680">
    <property type="component" value="Unassembled WGS sequence"/>
</dbReference>
<sequence length="565" mass="63376">MSLPLLYTLFSLCYSEKVVAHCKNVKNNTCTLCSKNYILSKEGQCISEFDLHCSYRVNGVCLLCHPGYQINITTRNCVVGDELCTSWSYPNSFICQECVSGYTLLNQNRCENCSSIQRGCLRAFGDCSRCYTCQDGYYLENEKCKRVANCRVFDSNRKCTLCIAGYYFDLESNTCERGNISKCIFYQNKTVCGRCTEGLVQIGNSCVEVDHCIETDGQQCSLCELGYSLNNSKCEKCKDSNCATCIVNKDMCTICLSEFRLTSQKTCLFCNESIGYKMFQDKCVKCDSSCKSCELHSPQICTECVGTSVLKNGKCIQCEDGCKSCNSENVSICEECLDGFIMNLDSNTCVKCSGNCSTCQFEDTSQCISCLPGYYFSEDQKNCFDCSLIQCSELNSKEKCDSCSSKCKTSGIDFKNCFDVNCLDYNNERNVCVECKNGYYVDDNYSCLQCDQKCGENGCVKFKDFCLLPPKQPNCVIEMVDKKCKQCSSQSFSVQNGVCEKRGFCFNRNDNGNCTACSYSLNGRDVFYEPFENGLCNLLIDPNVIINSSALIFVFAITLIMFLFI</sequence>
<reference evidence="4 5" key="1">
    <citation type="submission" date="2012-10" db="EMBL/GenBank/DDBJ databases">
        <authorList>
            <person name="Zafar N."/>
            <person name="Inman J."/>
            <person name="Hall N."/>
            <person name="Lorenzi H."/>
            <person name="Caler E."/>
        </authorList>
    </citation>
    <scope>NUCLEOTIDE SEQUENCE [LARGE SCALE GENOMIC DNA]</scope>
    <source>
        <strain evidence="4 5">IP1</strain>
    </source>
</reference>
<gene>
    <name evidence="4" type="ORF">EIN_450560</name>
</gene>
<dbReference type="EMBL" id="KB207022">
    <property type="protein sequence ID" value="ELP85997.1"/>
    <property type="molecule type" value="Genomic_DNA"/>
</dbReference>
<keyword evidence="2" id="KW-0732">Signal</keyword>
<dbReference type="OMA" id="LESNTCE"/>
<dbReference type="InterPro" id="IPR009030">
    <property type="entry name" value="Growth_fac_rcpt_cys_sf"/>
</dbReference>
<feature type="chain" id="PRO_5001980315" description="EGF-like domain-containing protein" evidence="2">
    <location>
        <begin position="21"/>
        <end position="565"/>
    </location>
</feature>
<proteinExistence type="predicted"/>
<dbReference type="SMART" id="SM00181">
    <property type="entry name" value="EGF"/>
    <property type="match status" value="5"/>
</dbReference>
<feature type="transmembrane region" description="Helical" evidence="1">
    <location>
        <begin position="544"/>
        <end position="564"/>
    </location>
</feature>